<reference evidence="1" key="1">
    <citation type="submission" date="2014-09" db="EMBL/GenBank/DDBJ databases">
        <authorList>
            <person name="Magalhaes I.L.F."/>
            <person name="Oliveira U."/>
            <person name="Santos F.R."/>
            <person name="Vidigal T.H.D.A."/>
            <person name="Brescovit A.D."/>
            <person name="Santos A.J."/>
        </authorList>
    </citation>
    <scope>NUCLEOTIDE SEQUENCE</scope>
    <source>
        <tissue evidence="1">Shoot tissue taken approximately 20 cm above the soil surface</tissue>
    </source>
</reference>
<evidence type="ECO:0000313" key="1">
    <source>
        <dbReference type="EMBL" id="JAD98167.1"/>
    </source>
</evidence>
<reference evidence="1" key="2">
    <citation type="journal article" date="2015" name="Data Brief">
        <title>Shoot transcriptome of the giant reed, Arundo donax.</title>
        <authorList>
            <person name="Barrero R.A."/>
            <person name="Guerrero F.D."/>
            <person name="Moolhuijzen P."/>
            <person name="Goolsby J.A."/>
            <person name="Tidwell J."/>
            <person name="Bellgard S.E."/>
            <person name="Bellgard M.I."/>
        </authorList>
    </citation>
    <scope>NUCLEOTIDE SEQUENCE</scope>
    <source>
        <tissue evidence="1">Shoot tissue taken approximately 20 cm above the soil surface</tissue>
    </source>
</reference>
<accession>A0A0A9EQ79</accession>
<dbReference type="EMBL" id="GBRH01199728">
    <property type="protein sequence ID" value="JAD98167.1"/>
    <property type="molecule type" value="Transcribed_RNA"/>
</dbReference>
<name>A0A0A9EQ79_ARUDO</name>
<sequence length="87" mass="10022">MCPFNTAAFPDRFSCSLSLSLKIVCHEITQSFSSLCDLVHCLLYIVVNACIYLVEMLSQVHITIRSLSIAWIGHMFFKRKFYFYTTG</sequence>
<protein>
    <submittedName>
        <fullName evidence="1">Uncharacterized protein</fullName>
    </submittedName>
</protein>
<dbReference type="AlphaFoldDB" id="A0A0A9EQ79"/>
<proteinExistence type="predicted"/>
<organism evidence="1">
    <name type="scientific">Arundo donax</name>
    <name type="common">Giant reed</name>
    <name type="synonym">Donax arundinaceus</name>
    <dbReference type="NCBI Taxonomy" id="35708"/>
    <lineage>
        <taxon>Eukaryota</taxon>
        <taxon>Viridiplantae</taxon>
        <taxon>Streptophyta</taxon>
        <taxon>Embryophyta</taxon>
        <taxon>Tracheophyta</taxon>
        <taxon>Spermatophyta</taxon>
        <taxon>Magnoliopsida</taxon>
        <taxon>Liliopsida</taxon>
        <taxon>Poales</taxon>
        <taxon>Poaceae</taxon>
        <taxon>PACMAD clade</taxon>
        <taxon>Arundinoideae</taxon>
        <taxon>Arundineae</taxon>
        <taxon>Arundo</taxon>
    </lineage>
</organism>